<gene>
    <name evidence="1" type="primary">ileS_60</name>
    <name evidence="1" type="ORF">g.95219</name>
</gene>
<evidence type="ECO:0000313" key="1">
    <source>
        <dbReference type="EMBL" id="JAT54515.1"/>
    </source>
</evidence>
<dbReference type="EMBL" id="GDJX01013421">
    <property type="protein sequence ID" value="JAT54515.1"/>
    <property type="molecule type" value="Transcribed_RNA"/>
</dbReference>
<dbReference type="GO" id="GO:0016874">
    <property type="term" value="F:ligase activity"/>
    <property type="evidence" value="ECO:0007669"/>
    <property type="project" value="UniProtKB-KW"/>
</dbReference>
<feature type="non-terminal residue" evidence="1">
    <location>
        <position position="168"/>
    </location>
</feature>
<reference evidence="1" key="1">
    <citation type="submission" date="2015-07" db="EMBL/GenBank/DDBJ databases">
        <title>Transcriptome Assembly of Anthurium amnicola.</title>
        <authorList>
            <person name="Suzuki J."/>
        </authorList>
    </citation>
    <scope>NUCLEOTIDE SEQUENCE</scope>
</reference>
<protein>
    <submittedName>
        <fullName evidence="1">Isoleucine--tRNA ligase</fullName>
    </submittedName>
</protein>
<dbReference type="Pfam" id="PF05536">
    <property type="entry name" value="Neurochondrin"/>
    <property type="match status" value="1"/>
</dbReference>
<dbReference type="PANTHER" id="PTHR13109">
    <property type="entry name" value="NEUROCHONDRIN"/>
    <property type="match status" value="1"/>
</dbReference>
<dbReference type="AlphaFoldDB" id="A0A1D1YIQ8"/>
<sequence length="168" mass="18275">ENSTAAEGSDLPILEECYEVLFPVASILQEGFTRSYESGVMKVLSSNISSLPDGSRSMGLAMKLLQLILTNVPSDILIGRYQLELSNLVPTLARQFALLHSALKFDALHLLAAIMSAKDVEMLHGALRSVSDKVWASHMHVGVLAILQNRVASVEKLRALILVESTMS</sequence>
<organism evidence="1">
    <name type="scientific">Anthurium amnicola</name>
    <dbReference type="NCBI Taxonomy" id="1678845"/>
    <lineage>
        <taxon>Eukaryota</taxon>
        <taxon>Viridiplantae</taxon>
        <taxon>Streptophyta</taxon>
        <taxon>Embryophyta</taxon>
        <taxon>Tracheophyta</taxon>
        <taxon>Spermatophyta</taxon>
        <taxon>Magnoliopsida</taxon>
        <taxon>Liliopsida</taxon>
        <taxon>Araceae</taxon>
        <taxon>Pothoideae</taxon>
        <taxon>Potheae</taxon>
        <taxon>Anthurium</taxon>
    </lineage>
</organism>
<feature type="non-terminal residue" evidence="1">
    <location>
        <position position="1"/>
    </location>
</feature>
<accession>A0A1D1YIQ8</accession>
<dbReference type="PANTHER" id="PTHR13109:SF7">
    <property type="entry name" value="NEUROCHONDRIN"/>
    <property type="match status" value="1"/>
</dbReference>
<proteinExistence type="predicted"/>
<dbReference type="InterPro" id="IPR008709">
    <property type="entry name" value="Neurochondrin"/>
</dbReference>
<keyword evidence="1" id="KW-0436">Ligase</keyword>
<name>A0A1D1YIQ8_9ARAE</name>